<evidence type="ECO:0008006" key="3">
    <source>
        <dbReference type="Google" id="ProtNLM"/>
    </source>
</evidence>
<dbReference type="Pfam" id="PF19798">
    <property type="entry name" value="Sulfotransfer_5"/>
    <property type="match status" value="1"/>
</dbReference>
<evidence type="ECO:0000256" key="1">
    <source>
        <dbReference type="ARBA" id="ARBA00009320"/>
    </source>
</evidence>
<evidence type="ECO:0000313" key="2">
    <source>
        <dbReference type="EMBL" id="SVA25493.1"/>
    </source>
</evidence>
<dbReference type="AlphaFoldDB" id="A0A381UFQ7"/>
<reference evidence="2" key="1">
    <citation type="submission" date="2018-05" db="EMBL/GenBank/DDBJ databases">
        <authorList>
            <person name="Lanie J.A."/>
            <person name="Ng W.-L."/>
            <person name="Kazmierczak K.M."/>
            <person name="Andrzejewski T.M."/>
            <person name="Davidsen T.M."/>
            <person name="Wayne K.J."/>
            <person name="Tettelin H."/>
            <person name="Glass J.I."/>
            <person name="Rusch D."/>
            <person name="Podicherti R."/>
            <person name="Tsui H.-C.T."/>
            <person name="Winkler M.E."/>
        </authorList>
    </citation>
    <scope>NUCLEOTIDE SEQUENCE</scope>
</reference>
<comment type="similarity">
    <text evidence="1">Belongs to the class-IV pyridoxal-phosphate-dependent aminotransferase family.</text>
</comment>
<accession>A0A381UFQ7</accession>
<dbReference type="InterPro" id="IPR027417">
    <property type="entry name" value="P-loop_NTPase"/>
</dbReference>
<dbReference type="PANTHER" id="PTHR42743">
    <property type="entry name" value="AMINO-ACID AMINOTRANSFERASE"/>
    <property type="match status" value="1"/>
</dbReference>
<dbReference type="SUPFAM" id="SSF52540">
    <property type="entry name" value="P-loop containing nucleoside triphosphate hydrolases"/>
    <property type="match status" value="1"/>
</dbReference>
<dbReference type="InterPro" id="IPR050571">
    <property type="entry name" value="Class-IV_PLP-Dep_Aminotrnsfr"/>
</dbReference>
<dbReference type="GO" id="GO:0019752">
    <property type="term" value="P:carboxylic acid metabolic process"/>
    <property type="evidence" value="ECO:0007669"/>
    <property type="project" value="TreeGrafter"/>
</dbReference>
<dbReference type="PANTHER" id="PTHR42743:SF11">
    <property type="entry name" value="AMINODEOXYCHORISMATE LYASE"/>
    <property type="match status" value="1"/>
</dbReference>
<protein>
    <recommendedName>
        <fullName evidence="3">Sulfotransferase domain-containing protein</fullName>
    </recommendedName>
</protein>
<dbReference type="Gene3D" id="3.40.50.300">
    <property type="entry name" value="P-loop containing nucleotide triphosphate hydrolases"/>
    <property type="match status" value="1"/>
</dbReference>
<sequence length="238" mass="27580">MKVINLISGPRNLSTALMYSFAQRPDTKVIDEPFYAHYLLSTGISHPGRKETLETMSANISEILEDLFSNTDCDILFLKNMAHHHQQMDFYFLDKMINLFLIRNPKQLIASFAQVIKNPTMNDIGLKKSWELYNLIKKTNDSSPLVLDSAEILKNPELLLKKLCDKLNVHFYDDMLSWSEGGIKEDGVWADYWYKNVHQSTGFKKQKTSSRELPAHCKGLYFEALKYYNKLTEKSIQI</sequence>
<dbReference type="EMBL" id="UINC01006101">
    <property type="protein sequence ID" value="SVA25493.1"/>
    <property type="molecule type" value="Genomic_DNA"/>
</dbReference>
<proteinExistence type="inferred from homology"/>
<name>A0A381UFQ7_9ZZZZ</name>
<gene>
    <name evidence="2" type="ORF">METZ01_LOCUS78347</name>
</gene>
<organism evidence="2">
    <name type="scientific">marine metagenome</name>
    <dbReference type="NCBI Taxonomy" id="408172"/>
    <lineage>
        <taxon>unclassified sequences</taxon>
        <taxon>metagenomes</taxon>
        <taxon>ecological metagenomes</taxon>
    </lineage>
</organism>